<dbReference type="EMBL" id="FJNB01000003">
    <property type="protein sequence ID" value="CZQ88092.1"/>
    <property type="molecule type" value="Genomic_DNA"/>
</dbReference>
<protein>
    <submittedName>
        <fullName evidence="2">Uncharacterized protein</fullName>
    </submittedName>
</protein>
<name>A0A143YDF9_9LACT</name>
<sequence length="87" mass="9999">MQQMTDEFDPISIHALTRSATRVRGGYAGHTGYFNPRTHEECDDDTEPIIEIDLDFNPRTHEECDGTSVSGYSRNTYFNPRTHEECD</sequence>
<dbReference type="AlphaFoldDB" id="A0A143YDF9"/>
<dbReference type="Proteomes" id="UP000076878">
    <property type="component" value="Unassembled WGS sequence"/>
</dbReference>
<evidence type="ECO:0000256" key="1">
    <source>
        <dbReference type="SAM" id="MobiDB-lite"/>
    </source>
</evidence>
<gene>
    <name evidence="2" type="ORF">TR210_671</name>
</gene>
<feature type="compositionally biased region" description="Polar residues" evidence="1">
    <location>
        <begin position="67"/>
        <end position="79"/>
    </location>
</feature>
<reference evidence="2 3" key="1">
    <citation type="submission" date="2016-02" db="EMBL/GenBank/DDBJ databases">
        <authorList>
            <person name="Wen L."/>
            <person name="He K."/>
            <person name="Yang H."/>
        </authorList>
    </citation>
    <scope>NUCLEOTIDE SEQUENCE [LARGE SCALE GENOMIC DNA]</scope>
    <source>
        <strain evidence="2">Trichococcus_R210</strain>
    </source>
</reference>
<feature type="region of interest" description="Disordered" evidence="1">
    <location>
        <begin position="63"/>
        <end position="87"/>
    </location>
</feature>
<evidence type="ECO:0000313" key="2">
    <source>
        <dbReference type="EMBL" id="CZQ88092.1"/>
    </source>
</evidence>
<evidence type="ECO:0000313" key="3">
    <source>
        <dbReference type="Proteomes" id="UP000076878"/>
    </source>
</evidence>
<accession>A0A143YDF9</accession>
<proteinExistence type="predicted"/>
<organism evidence="2 3">
    <name type="scientific">Trichococcus ilyis</name>
    <dbReference type="NCBI Taxonomy" id="640938"/>
    <lineage>
        <taxon>Bacteria</taxon>
        <taxon>Bacillati</taxon>
        <taxon>Bacillota</taxon>
        <taxon>Bacilli</taxon>
        <taxon>Lactobacillales</taxon>
        <taxon>Carnobacteriaceae</taxon>
        <taxon>Trichococcus</taxon>
    </lineage>
</organism>